<gene>
    <name evidence="8" type="ORF">PTTG_31158</name>
</gene>
<dbReference type="GO" id="GO:0016020">
    <property type="term" value="C:membrane"/>
    <property type="evidence" value="ECO:0007669"/>
    <property type="project" value="UniProtKB-SubCell"/>
</dbReference>
<evidence type="ECO:0000256" key="1">
    <source>
        <dbReference type="ARBA" id="ARBA00004141"/>
    </source>
</evidence>
<dbReference type="InterPro" id="IPR001734">
    <property type="entry name" value="Na/solute_symporter"/>
</dbReference>
<dbReference type="PROSITE" id="PS50283">
    <property type="entry name" value="NA_SOLUT_SYMP_3"/>
    <property type="match status" value="1"/>
</dbReference>
<reference evidence="9 10" key="3">
    <citation type="journal article" date="2017" name="G3 (Bethesda)">
        <title>Comparative analysis highlights variable genome content of wheat rusts and divergence of the mating loci.</title>
        <authorList>
            <person name="Cuomo C.A."/>
            <person name="Bakkeren G."/>
            <person name="Khalil H.B."/>
            <person name="Panwar V."/>
            <person name="Joly D."/>
            <person name="Linning R."/>
            <person name="Sakthikumar S."/>
            <person name="Song X."/>
            <person name="Adiconis X."/>
            <person name="Fan L."/>
            <person name="Goldberg J.M."/>
            <person name="Levin J.Z."/>
            <person name="Young S."/>
            <person name="Zeng Q."/>
            <person name="Anikster Y."/>
            <person name="Bruce M."/>
            <person name="Wang M."/>
            <person name="Yin C."/>
            <person name="McCallum B."/>
            <person name="Szabo L.J."/>
            <person name="Hulbert S."/>
            <person name="Chen X."/>
            <person name="Fellers J.P."/>
        </authorList>
    </citation>
    <scope>NUCLEOTIDE SEQUENCE</scope>
    <source>
        <strain evidence="10">Isolate 1-1 / race 1 (BBBD)</strain>
        <strain evidence="9">isolate 1-1 / race 1 (BBBD)</strain>
    </source>
</reference>
<reference evidence="9" key="4">
    <citation type="submission" date="2025-05" db="UniProtKB">
        <authorList>
            <consortium name="EnsemblFungi"/>
        </authorList>
    </citation>
    <scope>IDENTIFICATION</scope>
    <source>
        <strain evidence="9">isolate 1-1 / race 1 (BBBD)</strain>
    </source>
</reference>
<evidence type="ECO:0000313" key="9">
    <source>
        <dbReference type="EnsemblFungi" id="PTTG_31158-t43_1-p1"/>
    </source>
</evidence>
<sequence length="111" mass="12023">MLGGLLAVVWTESVQTVLLLIGAVVITVTGFWKIGGWSALAHALATHPHPLARIAGSKVTWGTGNFLNMARGAKDPERFAVVFRFTWLSGFGHLVLVLRPDNRSTRACGER</sequence>
<dbReference type="AlphaFoldDB" id="A0A180FWB8"/>
<dbReference type="EMBL" id="ADAS02014462">
    <property type="protein sequence ID" value="OAV84612.1"/>
    <property type="molecule type" value="Genomic_DNA"/>
</dbReference>
<dbReference type="Pfam" id="PF00474">
    <property type="entry name" value="SSF"/>
    <property type="match status" value="1"/>
</dbReference>
<dbReference type="GO" id="GO:0022857">
    <property type="term" value="F:transmembrane transporter activity"/>
    <property type="evidence" value="ECO:0007669"/>
    <property type="project" value="InterPro"/>
</dbReference>
<reference evidence="8" key="1">
    <citation type="submission" date="2009-11" db="EMBL/GenBank/DDBJ databases">
        <authorList>
            <consortium name="The Broad Institute Genome Sequencing Platform"/>
            <person name="Ward D."/>
            <person name="Feldgarden M."/>
            <person name="Earl A."/>
            <person name="Young S.K."/>
            <person name="Zeng Q."/>
            <person name="Koehrsen M."/>
            <person name="Alvarado L."/>
            <person name="Berlin A."/>
            <person name="Bochicchio J."/>
            <person name="Borenstein D."/>
            <person name="Chapman S.B."/>
            <person name="Chen Z."/>
            <person name="Engels R."/>
            <person name="Freedman E."/>
            <person name="Gellesch M."/>
            <person name="Goldberg J."/>
            <person name="Griggs A."/>
            <person name="Gujja S."/>
            <person name="Heilman E."/>
            <person name="Heiman D."/>
            <person name="Hepburn T."/>
            <person name="Howarth C."/>
            <person name="Jen D."/>
            <person name="Larson L."/>
            <person name="Lewis B."/>
            <person name="Mehta T."/>
            <person name="Park D."/>
            <person name="Pearson M."/>
            <person name="Roberts A."/>
            <person name="Saif S."/>
            <person name="Shea T."/>
            <person name="Shenoy N."/>
            <person name="Sisk P."/>
            <person name="Stolte C."/>
            <person name="Sykes S."/>
            <person name="Thomson T."/>
            <person name="Walk T."/>
            <person name="White J."/>
            <person name="Yandava C."/>
            <person name="Izard J."/>
            <person name="Baranova O.V."/>
            <person name="Blanton J.M."/>
            <person name="Tanner A.C."/>
            <person name="Dewhirst F.E."/>
            <person name="Haas B."/>
            <person name="Nusbaum C."/>
            <person name="Birren B."/>
        </authorList>
    </citation>
    <scope>NUCLEOTIDE SEQUENCE [LARGE SCALE GENOMIC DNA]</scope>
    <source>
        <strain evidence="8">1-1 BBBD Race 1</strain>
    </source>
</reference>
<dbReference type="Gene3D" id="1.20.1730.10">
    <property type="entry name" value="Sodium/glucose cotransporter"/>
    <property type="match status" value="1"/>
</dbReference>
<proteinExistence type="inferred from homology"/>
<accession>A0A180FWB8</accession>
<evidence type="ECO:0000256" key="5">
    <source>
        <dbReference type="ARBA" id="ARBA00023136"/>
    </source>
</evidence>
<protein>
    <submittedName>
        <fullName evidence="8 9">Uncharacterized protein</fullName>
    </submittedName>
</protein>
<keyword evidence="4 7" id="KW-1133">Transmembrane helix</keyword>
<evidence type="ECO:0000256" key="3">
    <source>
        <dbReference type="ARBA" id="ARBA00022692"/>
    </source>
</evidence>
<evidence type="ECO:0000313" key="10">
    <source>
        <dbReference type="Proteomes" id="UP000005240"/>
    </source>
</evidence>
<name>A0A180FWB8_PUCT1</name>
<feature type="transmembrane region" description="Helical" evidence="7">
    <location>
        <begin position="14"/>
        <end position="32"/>
    </location>
</feature>
<organism evidence="8">
    <name type="scientific">Puccinia triticina (isolate 1-1 / race 1 (BBBD))</name>
    <name type="common">Brown leaf rust fungus</name>
    <dbReference type="NCBI Taxonomy" id="630390"/>
    <lineage>
        <taxon>Eukaryota</taxon>
        <taxon>Fungi</taxon>
        <taxon>Dikarya</taxon>
        <taxon>Basidiomycota</taxon>
        <taxon>Pucciniomycotina</taxon>
        <taxon>Pucciniomycetes</taxon>
        <taxon>Pucciniales</taxon>
        <taxon>Pucciniaceae</taxon>
        <taxon>Puccinia</taxon>
    </lineage>
</organism>
<dbReference type="Proteomes" id="UP000005240">
    <property type="component" value="Unassembled WGS sequence"/>
</dbReference>
<dbReference type="VEuPathDB" id="FungiDB:PTTG_31158"/>
<keyword evidence="5 7" id="KW-0472">Membrane</keyword>
<evidence type="ECO:0000313" key="8">
    <source>
        <dbReference type="EMBL" id="OAV84612.1"/>
    </source>
</evidence>
<evidence type="ECO:0000256" key="6">
    <source>
        <dbReference type="RuleBase" id="RU362091"/>
    </source>
</evidence>
<reference evidence="8" key="2">
    <citation type="submission" date="2016-05" db="EMBL/GenBank/DDBJ databases">
        <title>Comparative analysis highlights variable genome content of wheat rusts and divergence of the mating loci.</title>
        <authorList>
            <person name="Cuomo C.A."/>
            <person name="Bakkeren G."/>
            <person name="Szabo L."/>
            <person name="Khalil H."/>
            <person name="Joly D."/>
            <person name="Goldberg J."/>
            <person name="Young S."/>
            <person name="Zeng Q."/>
            <person name="Fellers J."/>
        </authorList>
    </citation>
    <scope>NUCLEOTIDE SEQUENCE [LARGE SCALE GENOMIC DNA]</scope>
    <source>
        <strain evidence="8">1-1 BBBD Race 1</strain>
    </source>
</reference>
<comment type="similarity">
    <text evidence="2 6">Belongs to the sodium:solute symporter (SSF) (TC 2.A.21) family.</text>
</comment>
<comment type="subcellular location">
    <subcellularLocation>
        <location evidence="1">Membrane</location>
        <topology evidence="1">Multi-pass membrane protein</topology>
    </subcellularLocation>
</comment>
<evidence type="ECO:0000256" key="2">
    <source>
        <dbReference type="ARBA" id="ARBA00006434"/>
    </source>
</evidence>
<dbReference type="InterPro" id="IPR038377">
    <property type="entry name" value="Na/Glc_symporter_sf"/>
</dbReference>
<keyword evidence="10" id="KW-1185">Reference proteome</keyword>
<dbReference type="OrthoDB" id="6132759at2759"/>
<evidence type="ECO:0000256" key="4">
    <source>
        <dbReference type="ARBA" id="ARBA00022989"/>
    </source>
</evidence>
<keyword evidence="3 7" id="KW-0812">Transmembrane</keyword>
<dbReference type="EnsemblFungi" id="PTTG_31158-t43_1">
    <property type="protein sequence ID" value="PTTG_31158-t43_1-p1"/>
    <property type="gene ID" value="PTTG_31158"/>
</dbReference>
<evidence type="ECO:0000256" key="7">
    <source>
        <dbReference type="SAM" id="Phobius"/>
    </source>
</evidence>